<organism evidence="1 2">
    <name type="scientific">Irpex rosettiformis</name>
    <dbReference type="NCBI Taxonomy" id="378272"/>
    <lineage>
        <taxon>Eukaryota</taxon>
        <taxon>Fungi</taxon>
        <taxon>Dikarya</taxon>
        <taxon>Basidiomycota</taxon>
        <taxon>Agaricomycotina</taxon>
        <taxon>Agaricomycetes</taxon>
        <taxon>Polyporales</taxon>
        <taxon>Irpicaceae</taxon>
        <taxon>Irpex</taxon>
    </lineage>
</organism>
<accession>A0ACB8U5J2</accession>
<dbReference type="EMBL" id="MU274910">
    <property type="protein sequence ID" value="KAI0089379.1"/>
    <property type="molecule type" value="Genomic_DNA"/>
</dbReference>
<dbReference type="Proteomes" id="UP001055072">
    <property type="component" value="Unassembled WGS sequence"/>
</dbReference>
<reference evidence="1" key="1">
    <citation type="journal article" date="2021" name="Environ. Microbiol.">
        <title>Gene family expansions and transcriptome signatures uncover fungal adaptations to wood decay.</title>
        <authorList>
            <person name="Hage H."/>
            <person name="Miyauchi S."/>
            <person name="Viragh M."/>
            <person name="Drula E."/>
            <person name="Min B."/>
            <person name="Chaduli D."/>
            <person name="Navarro D."/>
            <person name="Favel A."/>
            <person name="Norest M."/>
            <person name="Lesage-Meessen L."/>
            <person name="Balint B."/>
            <person name="Merenyi Z."/>
            <person name="de Eugenio L."/>
            <person name="Morin E."/>
            <person name="Martinez A.T."/>
            <person name="Baldrian P."/>
            <person name="Stursova M."/>
            <person name="Martinez M.J."/>
            <person name="Novotny C."/>
            <person name="Magnuson J.K."/>
            <person name="Spatafora J.W."/>
            <person name="Maurice S."/>
            <person name="Pangilinan J."/>
            <person name="Andreopoulos W."/>
            <person name="LaButti K."/>
            <person name="Hundley H."/>
            <person name="Na H."/>
            <person name="Kuo A."/>
            <person name="Barry K."/>
            <person name="Lipzen A."/>
            <person name="Henrissat B."/>
            <person name="Riley R."/>
            <person name="Ahrendt S."/>
            <person name="Nagy L.G."/>
            <person name="Grigoriev I.V."/>
            <person name="Martin F."/>
            <person name="Rosso M.N."/>
        </authorList>
    </citation>
    <scope>NUCLEOTIDE SEQUENCE</scope>
    <source>
        <strain evidence="1">CBS 384.51</strain>
    </source>
</reference>
<evidence type="ECO:0000313" key="1">
    <source>
        <dbReference type="EMBL" id="KAI0089379.1"/>
    </source>
</evidence>
<keyword evidence="2" id="KW-1185">Reference proteome</keyword>
<gene>
    <name evidence="1" type="ORF">BDY19DRAFT_101179</name>
</gene>
<evidence type="ECO:0000313" key="2">
    <source>
        <dbReference type="Proteomes" id="UP001055072"/>
    </source>
</evidence>
<comment type="caution">
    <text evidence="1">The sequence shown here is derived from an EMBL/GenBank/DDBJ whole genome shotgun (WGS) entry which is preliminary data.</text>
</comment>
<protein>
    <submittedName>
        <fullName evidence="1">Uncharacterized protein</fullName>
    </submittedName>
</protein>
<sequence length="365" mass="40607">MSLPPDALPFAPPSLSSFIGPAFVMICCALILYGTFCAQAYYYWSTYHDHMSLQSVVALLIVLETAHTAFCIHILYEYLVGAWGSPAAVMKVIPTVAVTVYLELTISSIVQGWYIYRIWRLRKQIIPTVLLITILFAHMGISFRATAYINKYATWIEVYADNHFTVDLNCTFGLNIALDASIASVLIFYLSRDRSNAVKRSTRSMTRSLINFTFSTGILTVLTSCGLFIALNVTKHTLTFGGMVQFIAKLYANSMLAVLNARQSVMRAAAASDTKFGLELSNMQTTSIAPASGRRPAVSMNFRRQSFSWTPHKPAFKAPIQIRTDTTVLTVSSNTWADKRADSFSNLQSDSPPEVNMFELSKEEV</sequence>
<name>A0ACB8U5J2_9APHY</name>
<proteinExistence type="predicted"/>